<sequence length="85" mass="9712">METAPHLSPLQVILSRHRLLEQVDNGVKDKRDLYDQLTVSRSTIDRAIRELEAENILLRRGSRCEFTRFGKLGSSESLDGGRFGR</sequence>
<reference evidence="2 3" key="1">
    <citation type="submission" date="2018-12" db="EMBL/GenBank/DDBJ databases">
        <title>Genome analysis provides insights into bioremediation potentialities of Halogeometricum borinquense strain N11.</title>
        <authorList>
            <person name="Najjari A."/>
            <person name="Youssef N."/>
            <person name="Fhoula I."/>
            <person name="Ben Dhia O."/>
            <person name="Mahjoubi M."/>
            <person name="Ouzari H.I."/>
            <person name="Cherif A."/>
        </authorList>
    </citation>
    <scope>NUCLEOTIDE SEQUENCE [LARGE SCALE GENOMIC DNA]</scope>
    <source>
        <strain evidence="2 3">N11</strain>
    </source>
</reference>
<dbReference type="Proteomes" id="UP000294028">
    <property type="component" value="Unassembled WGS sequence"/>
</dbReference>
<dbReference type="InterPro" id="IPR057527">
    <property type="entry name" value="HVO_A0261-like_N"/>
</dbReference>
<evidence type="ECO:0000259" key="1">
    <source>
        <dbReference type="Pfam" id="PF25213"/>
    </source>
</evidence>
<protein>
    <submittedName>
        <fullName evidence="2">GntR family transcriptional regulator</fullName>
    </submittedName>
</protein>
<feature type="domain" description="HVO-A0261-like N-terminal" evidence="1">
    <location>
        <begin position="13"/>
        <end position="72"/>
    </location>
</feature>
<dbReference type="SUPFAM" id="SSF46785">
    <property type="entry name" value="Winged helix' DNA-binding domain"/>
    <property type="match status" value="1"/>
</dbReference>
<name>A0A482SY96_9EURY</name>
<proteinExistence type="predicted"/>
<evidence type="ECO:0000313" key="3">
    <source>
        <dbReference type="Proteomes" id="UP000294028"/>
    </source>
</evidence>
<dbReference type="InterPro" id="IPR036388">
    <property type="entry name" value="WH-like_DNA-bd_sf"/>
</dbReference>
<dbReference type="AlphaFoldDB" id="A0A482SY96"/>
<dbReference type="Pfam" id="PF25213">
    <property type="entry name" value="HVO_A0261_N"/>
    <property type="match status" value="1"/>
</dbReference>
<comment type="caution">
    <text evidence="2">The sequence shown here is derived from an EMBL/GenBank/DDBJ whole genome shotgun (WGS) entry which is preliminary data.</text>
</comment>
<evidence type="ECO:0000313" key="2">
    <source>
        <dbReference type="EMBL" id="RYJ08608.1"/>
    </source>
</evidence>
<dbReference type="EMBL" id="RZHH01000003">
    <property type="protein sequence ID" value="RYJ08608.1"/>
    <property type="molecule type" value="Genomic_DNA"/>
</dbReference>
<dbReference type="Gene3D" id="1.10.10.10">
    <property type="entry name" value="Winged helix-like DNA-binding domain superfamily/Winged helix DNA-binding domain"/>
    <property type="match status" value="1"/>
</dbReference>
<organism evidence="2 3">
    <name type="scientific">Halogeometricum borinquense</name>
    <dbReference type="NCBI Taxonomy" id="60847"/>
    <lineage>
        <taxon>Archaea</taxon>
        <taxon>Methanobacteriati</taxon>
        <taxon>Methanobacteriota</taxon>
        <taxon>Stenosarchaea group</taxon>
        <taxon>Halobacteria</taxon>
        <taxon>Halobacteriales</taxon>
        <taxon>Haloferacaceae</taxon>
        <taxon>Halogeometricum</taxon>
    </lineage>
</organism>
<accession>A0A482SY96</accession>
<dbReference type="InterPro" id="IPR036390">
    <property type="entry name" value="WH_DNA-bd_sf"/>
</dbReference>
<gene>
    <name evidence="2" type="ORF">ELS19_19140</name>
</gene>